<organism evidence="2 3">
    <name type="scientific">Exophiala mesophila</name>
    <name type="common">Black yeast-like fungus</name>
    <dbReference type="NCBI Taxonomy" id="212818"/>
    <lineage>
        <taxon>Eukaryota</taxon>
        <taxon>Fungi</taxon>
        <taxon>Dikarya</taxon>
        <taxon>Ascomycota</taxon>
        <taxon>Pezizomycotina</taxon>
        <taxon>Eurotiomycetes</taxon>
        <taxon>Chaetothyriomycetidae</taxon>
        <taxon>Chaetothyriales</taxon>
        <taxon>Herpotrichiellaceae</taxon>
        <taxon>Exophiala</taxon>
    </lineage>
</organism>
<feature type="compositionally biased region" description="Polar residues" evidence="1">
    <location>
        <begin position="60"/>
        <end position="77"/>
    </location>
</feature>
<evidence type="ECO:0000313" key="2">
    <source>
        <dbReference type="EMBL" id="RVX69593.1"/>
    </source>
</evidence>
<protein>
    <submittedName>
        <fullName evidence="2">Uncharacterized protein</fullName>
    </submittedName>
</protein>
<dbReference type="VEuPathDB" id="FungiDB:PV10_03630"/>
<feature type="region of interest" description="Disordered" evidence="1">
    <location>
        <begin position="60"/>
        <end position="84"/>
    </location>
</feature>
<evidence type="ECO:0000313" key="3">
    <source>
        <dbReference type="Proteomes" id="UP000288859"/>
    </source>
</evidence>
<sequence>MAHRHRHNRRRVRPRNRNVTMNYQTFTALPPPSPHSHTSSTSSISVASWQTTPLHMTMTSLPSGSISYNPQPPTYLSRSPGPVGRPYNIEAERIKIFGGEPGDDIGLCYKMMELFEGMNWIDTLE</sequence>
<comment type="caution">
    <text evidence="2">The sequence shown here is derived from an EMBL/GenBank/DDBJ whole genome shotgun (WGS) entry which is preliminary data.</text>
</comment>
<gene>
    <name evidence="2" type="ORF">B0A52_06657</name>
</gene>
<feature type="compositionally biased region" description="Basic residues" evidence="1">
    <location>
        <begin position="1"/>
        <end position="16"/>
    </location>
</feature>
<reference evidence="2 3" key="1">
    <citation type="submission" date="2017-03" db="EMBL/GenBank/DDBJ databases">
        <title>Genomes of endolithic fungi from Antarctica.</title>
        <authorList>
            <person name="Coleine C."/>
            <person name="Masonjones S."/>
            <person name="Stajich J.E."/>
        </authorList>
    </citation>
    <scope>NUCLEOTIDE SEQUENCE [LARGE SCALE GENOMIC DNA]</scope>
    <source>
        <strain evidence="2 3">CCFEE 6314</strain>
    </source>
</reference>
<proteinExistence type="predicted"/>
<dbReference type="EMBL" id="NAJM01000028">
    <property type="protein sequence ID" value="RVX69593.1"/>
    <property type="molecule type" value="Genomic_DNA"/>
</dbReference>
<dbReference type="OrthoDB" id="4147798at2759"/>
<feature type="region of interest" description="Disordered" evidence="1">
    <location>
        <begin position="1"/>
        <end position="46"/>
    </location>
</feature>
<dbReference type="AlphaFoldDB" id="A0A438N204"/>
<evidence type="ECO:0000256" key="1">
    <source>
        <dbReference type="SAM" id="MobiDB-lite"/>
    </source>
</evidence>
<dbReference type="Proteomes" id="UP000288859">
    <property type="component" value="Unassembled WGS sequence"/>
</dbReference>
<accession>A0A438N204</accession>
<name>A0A438N204_EXOME</name>